<dbReference type="GO" id="GO:0043041">
    <property type="term" value="P:amino acid activation for nonribosomal peptide biosynthetic process"/>
    <property type="evidence" value="ECO:0007669"/>
    <property type="project" value="TreeGrafter"/>
</dbReference>
<dbReference type="Gene3D" id="3.40.50.12780">
    <property type="entry name" value="N-terminal domain of ligase-like"/>
    <property type="match status" value="1"/>
</dbReference>
<accession>F3FY76</accession>
<dbReference type="PANTHER" id="PTHR45527">
    <property type="entry name" value="NONRIBOSOMAL PEPTIDE SYNTHETASE"/>
    <property type="match status" value="1"/>
</dbReference>
<feature type="non-terminal residue" evidence="1">
    <location>
        <position position="1"/>
    </location>
</feature>
<evidence type="ECO:0000313" key="2">
    <source>
        <dbReference type="Proteomes" id="UP000004471"/>
    </source>
</evidence>
<dbReference type="InterPro" id="IPR042099">
    <property type="entry name" value="ANL_N_sf"/>
</dbReference>
<dbReference type="AlphaFoldDB" id="F3FY76"/>
<proteinExistence type="predicted"/>
<protein>
    <submittedName>
        <fullName evidence="1">Amino acid adenylation</fullName>
    </submittedName>
</protein>
<dbReference type="SUPFAM" id="SSF56801">
    <property type="entry name" value="Acetyl-CoA synthetase-like"/>
    <property type="match status" value="1"/>
</dbReference>
<dbReference type="GO" id="GO:0005829">
    <property type="term" value="C:cytosol"/>
    <property type="evidence" value="ECO:0007669"/>
    <property type="project" value="TreeGrafter"/>
</dbReference>
<dbReference type="PANTHER" id="PTHR45527:SF1">
    <property type="entry name" value="FATTY ACID SYNTHASE"/>
    <property type="match status" value="1"/>
</dbReference>
<reference evidence="1 2" key="1">
    <citation type="journal article" date="2011" name="PLoS Pathog.">
        <title>Dynamic evolution of pathogenicity revealed by sequencing and comparative genomics of 19 Pseudomonas syringae isolates.</title>
        <authorList>
            <person name="Baltrus D.A."/>
            <person name="Nishimura M.T."/>
            <person name="Romanchuk A."/>
            <person name="Chang J.H."/>
            <person name="Mukhtar M.S."/>
            <person name="Cherkis K."/>
            <person name="Roach J."/>
            <person name="Grant S.R."/>
            <person name="Jones C.D."/>
            <person name="Dangl J.L."/>
        </authorList>
    </citation>
    <scope>NUCLEOTIDE SEQUENCE [LARGE SCALE GENOMIC DNA]</scope>
    <source>
        <strain evidence="2">M301072PT</strain>
    </source>
</reference>
<evidence type="ECO:0000313" key="1">
    <source>
        <dbReference type="EMBL" id="EGH35168.1"/>
    </source>
</evidence>
<organism evidence="1 2">
    <name type="scientific">Pseudomonas syringae pv. japonica str. M301072</name>
    <dbReference type="NCBI Taxonomy" id="629262"/>
    <lineage>
        <taxon>Bacteria</taxon>
        <taxon>Pseudomonadati</taxon>
        <taxon>Pseudomonadota</taxon>
        <taxon>Gammaproteobacteria</taxon>
        <taxon>Pseudomonadales</taxon>
        <taxon>Pseudomonadaceae</taxon>
        <taxon>Pseudomonas</taxon>
        <taxon>Pseudomonas syringae</taxon>
    </lineage>
</organism>
<sequence length="55" mass="5625">GPTEAAIDVTHWTCSTDDILSVPIGRVVGARVAYILDADLALVPQGASGELYIGG</sequence>
<dbReference type="EMBL" id="AEAH01003317">
    <property type="protein sequence ID" value="EGH35168.1"/>
    <property type="molecule type" value="Genomic_DNA"/>
</dbReference>
<comment type="caution">
    <text evidence="1">The sequence shown here is derived from an EMBL/GenBank/DDBJ whole genome shotgun (WGS) entry which is preliminary data.</text>
</comment>
<feature type="non-terminal residue" evidence="1">
    <location>
        <position position="55"/>
    </location>
</feature>
<name>F3FY76_PSESX</name>
<dbReference type="GO" id="GO:0044550">
    <property type="term" value="P:secondary metabolite biosynthetic process"/>
    <property type="evidence" value="ECO:0007669"/>
    <property type="project" value="TreeGrafter"/>
</dbReference>
<gene>
    <name evidence="1" type="ORF">PSYJA_41712</name>
</gene>
<dbReference type="GO" id="GO:0031177">
    <property type="term" value="F:phosphopantetheine binding"/>
    <property type="evidence" value="ECO:0007669"/>
    <property type="project" value="TreeGrafter"/>
</dbReference>
<dbReference type="Proteomes" id="UP000004471">
    <property type="component" value="Unassembled WGS sequence"/>
</dbReference>